<dbReference type="PANTHER" id="PTHR45947">
    <property type="entry name" value="SULFOQUINOVOSYL TRANSFERASE SQD2"/>
    <property type="match status" value="1"/>
</dbReference>
<dbReference type="GO" id="GO:0016757">
    <property type="term" value="F:glycosyltransferase activity"/>
    <property type="evidence" value="ECO:0007669"/>
    <property type="project" value="UniProtKB-KW"/>
</dbReference>
<dbReference type="RefSeq" id="WP_251589770.1">
    <property type="nucleotide sequence ID" value="NZ_JAMLJI010000001.1"/>
</dbReference>
<reference evidence="3 4" key="1">
    <citation type="submission" date="2023-04" db="EMBL/GenBank/DDBJ databases">
        <title>A long-awaited taxogenomic arrangement of the family Halomonadaceae.</title>
        <authorList>
            <person name="De La Haba R."/>
            <person name="Chuvochina M."/>
            <person name="Wittouck S."/>
            <person name="Arahal D.R."/>
            <person name="Sanchez-Porro C."/>
            <person name="Hugenholtz P."/>
            <person name="Ventosa A."/>
        </authorList>
    </citation>
    <scope>NUCLEOTIDE SEQUENCE [LARGE SCALE GENOMIC DNA]</scope>
    <source>
        <strain evidence="3 4">DSM 22428</strain>
    </source>
</reference>
<keyword evidence="4" id="KW-1185">Reference proteome</keyword>
<name>A0ABU1GV31_9GAMM</name>
<comment type="caution">
    <text evidence="3">The sequence shown here is derived from an EMBL/GenBank/DDBJ whole genome shotgun (WGS) entry which is preliminary data.</text>
</comment>
<evidence type="ECO:0000259" key="1">
    <source>
        <dbReference type="Pfam" id="PF00534"/>
    </source>
</evidence>
<dbReference type="Pfam" id="PF13579">
    <property type="entry name" value="Glyco_trans_4_4"/>
    <property type="match status" value="1"/>
</dbReference>
<dbReference type="CDD" id="cd03801">
    <property type="entry name" value="GT4_PimA-like"/>
    <property type="match status" value="1"/>
</dbReference>
<dbReference type="Gene3D" id="3.40.50.2000">
    <property type="entry name" value="Glycogen Phosphorylase B"/>
    <property type="match status" value="2"/>
</dbReference>
<gene>
    <name evidence="3" type="ORF">QC825_07315</name>
</gene>
<evidence type="ECO:0000313" key="4">
    <source>
        <dbReference type="Proteomes" id="UP001269375"/>
    </source>
</evidence>
<evidence type="ECO:0000313" key="3">
    <source>
        <dbReference type="EMBL" id="MDR5895878.1"/>
    </source>
</evidence>
<dbReference type="InterPro" id="IPR028098">
    <property type="entry name" value="Glyco_trans_4-like_N"/>
</dbReference>
<organism evidence="3 4">
    <name type="scientific">Larsenimonas suaedae</name>
    <dbReference type="NCBI Taxonomy" id="1851019"/>
    <lineage>
        <taxon>Bacteria</taxon>
        <taxon>Pseudomonadati</taxon>
        <taxon>Pseudomonadota</taxon>
        <taxon>Gammaproteobacteria</taxon>
        <taxon>Oceanospirillales</taxon>
        <taxon>Halomonadaceae</taxon>
        <taxon>Larsenimonas</taxon>
    </lineage>
</organism>
<dbReference type="InterPro" id="IPR050194">
    <property type="entry name" value="Glycosyltransferase_grp1"/>
</dbReference>
<accession>A0ABU1GV31</accession>
<dbReference type="PANTHER" id="PTHR45947:SF3">
    <property type="entry name" value="SULFOQUINOVOSYL TRANSFERASE SQD2"/>
    <property type="match status" value="1"/>
</dbReference>
<dbReference type="Proteomes" id="UP001269375">
    <property type="component" value="Unassembled WGS sequence"/>
</dbReference>
<proteinExistence type="predicted"/>
<feature type="domain" description="Glycosyltransferase subfamily 4-like N-terminal" evidence="2">
    <location>
        <begin position="19"/>
        <end position="202"/>
    </location>
</feature>
<dbReference type="InterPro" id="IPR001296">
    <property type="entry name" value="Glyco_trans_1"/>
</dbReference>
<dbReference type="EMBL" id="JARWAO010000003">
    <property type="protein sequence ID" value="MDR5895878.1"/>
    <property type="molecule type" value="Genomic_DNA"/>
</dbReference>
<dbReference type="Pfam" id="PF00534">
    <property type="entry name" value="Glycos_transf_1"/>
    <property type="match status" value="1"/>
</dbReference>
<keyword evidence="3" id="KW-0808">Transferase</keyword>
<protein>
    <submittedName>
        <fullName evidence="3">Glycosyltransferase family 4 protein</fullName>
        <ecNumber evidence="3">2.4.-.-</ecNumber>
    </submittedName>
</protein>
<keyword evidence="3" id="KW-0328">Glycosyltransferase</keyword>
<sequence>MSDKLAVLYIIPRYWPAVGGAELHTRELLKHSDRIEATVACIAQDSNSLLEVAVTDSNPAIIDEDGPAVVRLRAHGKTRGLLSRLGGLVGTTRWVRPLYTYLLKKALRPQLEQLIERADAVHVIYNGMTGLAELAESLARKHQVPFVFTPLCGEVGVASAWTTPRFKRLYRRANAVIGLTAFERDWLIKQGAASERTHIIPVSTLLSNTFDADEFRRTHGLGEAPVLLFLGRHDQLKGVHLLHNALGPVWARVPELRVVMMGPDGQVQFEHDHSDDPRLIRIPMPSQHDKASALATCDLLCVPSLHEGLGVVFLEAWSFEKPVIALDLPVLKEVIGHKEAGLLGRLDGKDLHEKILLLLNDSTLRHTLGREGHRRLTTLYHWPALTQRLEALYTQLVSSRSQ</sequence>
<dbReference type="EC" id="2.4.-.-" evidence="3"/>
<evidence type="ECO:0000259" key="2">
    <source>
        <dbReference type="Pfam" id="PF13579"/>
    </source>
</evidence>
<feature type="domain" description="Glycosyl transferase family 1" evidence="1">
    <location>
        <begin position="213"/>
        <end position="373"/>
    </location>
</feature>
<dbReference type="SUPFAM" id="SSF53756">
    <property type="entry name" value="UDP-Glycosyltransferase/glycogen phosphorylase"/>
    <property type="match status" value="1"/>
</dbReference>